<reference evidence="3 4" key="1">
    <citation type="submission" date="2017-11" db="EMBL/GenBank/DDBJ databases">
        <authorList>
            <person name="Han C.G."/>
        </authorList>
    </citation>
    <scope>NUCLEOTIDE SEQUENCE [LARGE SCALE GENOMIC DNA]</scope>
    <source>
        <strain evidence="3 4">ANC 5347</strain>
    </source>
</reference>
<dbReference type="InterPro" id="IPR003736">
    <property type="entry name" value="PAAI_dom"/>
</dbReference>
<accession>A0A2H9ULD8</accession>
<dbReference type="Pfam" id="PF03061">
    <property type="entry name" value="4HBT"/>
    <property type="match status" value="1"/>
</dbReference>
<dbReference type="AlphaFoldDB" id="A0A2H9ULD8"/>
<dbReference type="InterPro" id="IPR029069">
    <property type="entry name" value="HotDog_dom_sf"/>
</dbReference>
<evidence type="ECO:0000259" key="2">
    <source>
        <dbReference type="Pfam" id="PF03061"/>
    </source>
</evidence>
<evidence type="ECO:0000313" key="4">
    <source>
        <dbReference type="Proteomes" id="UP000242351"/>
    </source>
</evidence>
<dbReference type="Gene3D" id="3.10.129.10">
    <property type="entry name" value="Hotdog Thioesterase"/>
    <property type="match status" value="1"/>
</dbReference>
<dbReference type="InterPro" id="IPR006683">
    <property type="entry name" value="Thioestr_dom"/>
</dbReference>
<dbReference type="NCBIfam" id="TIGR00369">
    <property type="entry name" value="unchar_dom_1"/>
    <property type="match status" value="1"/>
</dbReference>
<dbReference type="SUPFAM" id="SSF54637">
    <property type="entry name" value="Thioesterase/thiol ester dehydrase-isomerase"/>
    <property type="match status" value="1"/>
</dbReference>
<dbReference type="NCBIfam" id="TIGR02286">
    <property type="entry name" value="PaaD"/>
    <property type="match status" value="1"/>
</dbReference>
<keyword evidence="1" id="KW-0378">Hydrolase</keyword>
<name>A0A2H9ULD8_9GAMM</name>
<organism evidence="3 4">
    <name type="scientific">Acinetobacter pseudolwoffii</name>
    <dbReference type="NCBI Taxonomy" id="2053287"/>
    <lineage>
        <taxon>Bacteria</taxon>
        <taxon>Pseudomonadati</taxon>
        <taxon>Pseudomonadota</taxon>
        <taxon>Gammaproteobacteria</taxon>
        <taxon>Moraxellales</taxon>
        <taxon>Moraxellaceae</taxon>
        <taxon>Acinetobacter</taxon>
    </lineage>
</organism>
<comment type="caution">
    <text evidence="3">The sequence shown here is derived from an EMBL/GenBank/DDBJ whole genome shotgun (WGS) entry which is preliminary data.</text>
</comment>
<dbReference type="InterPro" id="IPR011973">
    <property type="entry name" value="PaaD"/>
</dbReference>
<dbReference type="GO" id="GO:0016289">
    <property type="term" value="F:acyl-CoA hydrolase activity"/>
    <property type="evidence" value="ECO:0007669"/>
    <property type="project" value="UniProtKB-ARBA"/>
</dbReference>
<dbReference type="CDD" id="cd03443">
    <property type="entry name" value="PaaI_thioesterase"/>
    <property type="match status" value="1"/>
</dbReference>
<sequence>MDQQVNQMFNQDRLIQHLGAHLVAYSHNHAKISLKVTEQHLQGHQTCNGAVIFALADAAFAIACNTGEHPAVGQHCGIHYLKPAVLGDTLTAVAEHRASSGRSGIYDIQVMNQHDQIVAEFRGTSRLIIR</sequence>
<dbReference type="EMBL" id="PGOZ01000009">
    <property type="protein sequence ID" value="PJI32460.1"/>
    <property type="molecule type" value="Genomic_DNA"/>
</dbReference>
<reference evidence="3 4" key="2">
    <citation type="submission" date="2017-12" db="EMBL/GenBank/DDBJ databases">
        <title>Revising the taxonomy of the Acinetobacter lwoffii group: the description of Acinetobacter pseudolwoffii sp. nov. and emended description of Acinetobacter lwoffii.</title>
        <authorList>
            <person name="Nemec A."/>
        </authorList>
    </citation>
    <scope>NUCLEOTIDE SEQUENCE [LARGE SCALE GENOMIC DNA]</scope>
    <source>
        <strain evidence="3 4">ANC 5347</strain>
    </source>
</reference>
<dbReference type="Proteomes" id="UP000242351">
    <property type="component" value="Unassembled WGS sequence"/>
</dbReference>
<protein>
    <submittedName>
        <fullName evidence="3">Phenylacetic acid degradation protein PaaD</fullName>
    </submittedName>
</protein>
<dbReference type="PANTHER" id="PTHR42856">
    <property type="entry name" value="ACYL-COENZYME A THIOESTERASE PAAI"/>
    <property type="match status" value="1"/>
</dbReference>
<dbReference type="RefSeq" id="WP_100357727.1">
    <property type="nucleotide sequence ID" value="NZ_PGOZ01000009.1"/>
</dbReference>
<gene>
    <name evidence="3" type="primary">paaD</name>
    <name evidence="3" type="ORF">CU320_08480</name>
</gene>
<feature type="domain" description="Thioesterase" evidence="2">
    <location>
        <begin position="44"/>
        <end position="118"/>
    </location>
</feature>
<evidence type="ECO:0000256" key="1">
    <source>
        <dbReference type="ARBA" id="ARBA00022801"/>
    </source>
</evidence>
<evidence type="ECO:0000313" key="3">
    <source>
        <dbReference type="EMBL" id="PJI32460.1"/>
    </source>
</evidence>
<dbReference type="InterPro" id="IPR052723">
    <property type="entry name" value="Acyl-CoA_thioesterase_PaaI"/>
</dbReference>
<proteinExistence type="predicted"/>
<dbReference type="PANTHER" id="PTHR42856:SF1">
    <property type="entry name" value="ACYL-COENZYME A THIOESTERASE PAAI"/>
    <property type="match status" value="1"/>
</dbReference>